<evidence type="ECO:0000256" key="6">
    <source>
        <dbReference type="ARBA" id="ARBA00023136"/>
    </source>
</evidence>
<feature type="region of interest" description="Disordered" evidence="9">
    <location>
        <begin position="451"/>
        <end position="488"/>
    </location>
</feature>
<keyword evidence="5" id="KW-0129">CBS domain</keyword>
<dbReference type="PROSITE" id="PS51846">
    <property type="entry name" value="CNNM"/>
    <property type="match status" value="1"/>
</dbReference>
<evidence type="ECO:0000256" key="5">
    <source>
        <dbReference type="ARBA" id="ARBA00023122"/>
    </source>
</evidence>
<dbReference type="InterPro" id="IPR045095">
    <property type="entry name" value="ACDP"/>
</dbReference>
<feature type="transmembrane region" description="Helical" evidence="10">
    <location>
        <begin position="116"/>
        <end position="135"/>
    </location>
</feature>
<gene>
    <name evidence="12" type="ORF">KIW84_014962</name>
</gene>
<dbReference type="Proteomes" id="UP001058974">
    <property type="component" value="Chromosome 1"/>
</dbReference>
<dbReference type="GO" id="GO:0010960">
    <property type="term" value="P:magnesium ion homeostasis"/>
    <property type="evidence" value="ECO:0007669"/>
    <property type="project" value="InterPro"/>
</dbReference>
<keyword evidence="4 8" id="KW-1133">Transmembrane helix</keyword>
<dbReference type="GO" id="GO:0030026">
    <property type="term" value="P:intracellular manganese ion homeostasis"/>
    <property type="evidence" value="ECO:0007669"/>
    <property type="project" value="TreeGrafter"/>
</dbReference>
<evidence type="ECO:0000313" key="13">
    <source>
        <dbReference type="Proteomes" id="UP001058974"/>
    </source>
</evidence>
<dbReference type="GO" id="GO:0005737">
    <property type="term" value="C:cytoplasm"/>
    <property type="evidence" value="ECO:0007669"/>
    <property type="project" value="TreeGrafter"/>
</dbReference>
<dbReference type="CDD" id="cd04590">
    <property type="entry name" value="CBS_pair_CorC_HlyC_assoc"/>
    <property type="match status" value="1"/>
</dbReference>
<evidence type="ECO:0000313" key="12">
    <source>
        <dbReference type="EMBL" id="KAI5447303.1"/>
    </source>
</evidence>
<reference evidence="12 13" key="1">
    <citation type="journal article" date="2022" name="Nat. Genet.">
        <title>Improved pea reference genome and pan-genome highlight genomic features and evolutionary characteristics.</title>
        <authorList>
            <person name="Yang T."/>
            <person name="Liu R."/>
            <person name="Luo Y."/>
            <person name="Hu S."/>
            <person name="Wang D."/>
            <person name="Wang C."/>
            <person name="Pandey M.K."/>
            <person name="Ge S."/>
            <person name="Xu Q."/>
            <person name="Li N."/>
            <person name="Li G."/>
            <person name="Huang Y."/>
            <person name="Saxena R.K."/>
            <person name="Ji Y."/>
            <person name="Li M."/>
            <person name="Yan X."/>
            <person name="He Y."/>
            <person name="Liu Y."/>
            <person name="Wang X."/>
            <person name="Xiang C."/>
            <person name="Varshney R.K."/>
            <person name="Ding H."/>
            <person name="Gao S."/>
            <person name="Zong X."/>
        </authorList>
    </citation>
    <scope>NUCLEOTIDE SEQUENCE [LARGE SCALE GENOMIC DNA]</scope>
    <source>
        <strain evidence="12 13">cv. Zhongwan 6</strain>
    </source>
</reference>
<dbReference type="InterPro" id="IPR044751">
    <property type="entry name" value="Ion_transp-like_CBS"/>
</dbReference>
<dbReference type="PANTHER" id="PTHR12064:SF97">
    <property type="entry name" value="METAL TRANSPORTER CNNM-5"/>
    <property type="match status" value="1"/>
</dbReference>
<comment type="caution">
    <text evidence="12">The sequence shown here is derived from an EMBL/GenBank/DDBJ whole genome shotgun (WGS) entry which is preliminary data.</text>
</comment>
<evidence type="ECO:0000256" key="7">
    <source>
        <dbReference type="ARBA" id="ARBA00023180"/>
    </source>
</evidence>
<sequence length="488" mass="53223">MNAVNAVMITRLLTRNQIAGHEEIPNGSMWWFIYAGISCFLVIFAGIMSGLTLGLMSLGLVDLEILQRSGSSSEKKQAAVILPVVQKQHQLLVTLLLCNAAAMEALPIYLDKLFNPFLAVILSVTFVLFFGEVIPQAICSRYGLAVGANFVWLVRILMMICYPVAYPIGKVLDWLLGHNEALFRRAQLKALVSIHSKEAGKGGELTHDETTIISGALDLTEKTAEEAMTPIESTFSLDVNSKLDWEAMGKILARGHSRVPVYSGNSKNIIGLLLVKSLLTVRPETDTPVNAVSIRRIPRVPADMPLYDILNEFQKGNSHMAAVVNSRGKGKLPPQTTDGEKYEENKRVGADSQLTTPLLQKQDAATESIVVDIDKPSRPPNTNKLSALQRNDAATNGSPTESIEDGEVVGIITLEDVFEELLQEEIVDETDEYVDVHKRIRVAAAASTGARASSIRRLTGQKGTGGQNKPGTPKKSTEEDGLNITRLQ</sequence>
<dbReference type="Gramene" id="PSAT_LOCUS4391_t1">
    <property type="protein sequence ID" value="CAL5183861.1"/>
    <property type="gene ID" value="PSAT_LOCUS4391"/>
</dbReference>
<proteinExistence type="predicted"/>
<evidence type="ECO:0000256" key="2">
    <source>
        <dbReference type="ARBA" id="ARBA00022692"/>
    </source>
</evidence>
<feature type="transmembrane region" description="Helical" evidence="10">
    <location>
        <begin position="31"/>
        <end position="61"/>
    </location>
</feature>
<dbReference type="OrthoDB" id="5353557at2759"/>
<keyword evidence="7" id="KW-0325">Glycoprotein</keyword>
<dbReference type="GO" id="GO:0016020">
    <property type="term" value="C:membrane"/>
    <property type="evidence" value="ECO:0007669"/>
    <property type="project" value="UniProtKB-SubCell"/>
</dbReference>
<evidence type="ECO:0000259" key="11">
    <source>
        <dbReference type="PROSITE" id="PS51846"/>
    </source>
</evidence>
<keyword evidence="2 8" id="KW-0812">Transmembrane</keyword>
<evidence type="ECO:0000256" key="1">
    <source>
        <dbReference type="ARBA" id="ARBA00004141"/>
    </source>
</evidence>
<dbReference type="PANTHER" id="PTHR12064">
    <property type="entry name" value="METAL TRANSPORTER CNNM"/>
    <property type="match status" value="1"/>
</dbReference>
<feature type="transmembrane region" description="Helical" evidence="10">
    <location>
        <begin position="142"/>
        <end position="165"/>
    </location>
</feature>
<evidence type="ECO:0000256" key="9">
    <source>
        <dbReference type="SAM" id="MobiDB-lite"/>
    </source>
</evidence>
<dbReference type="FunFam" id="3.10.580.10:FF:000021">
    <property type="entry name" value="DUF21 domain-containing protein At4g14240-like"/>
    <property type="match status" value="1"/>
</dbReference>
<feature type="region of interest" description="Disordered" evidence="9">
    <location>
        <begin position="326"/>
        <end position="346"/>
    </location>
</feature>
<feature type="region of interest" description="Disordered" evidence="9">
    <location>
        <begin position="372"/>
        <end position="402"/>
    </location>
</feature>
<dbReference type="FunFam" id="3.10.580.10:FF:000042">
    <property type="entry name" value="DUF21 domain-containing protein isoform A"/>
    <property type="match status" value="1"/>
</dbReference>
<feature type="compositionally biased region" description="Polar residues" evidence="9">
    <location>
        <begin position="380"/>
        <end position="401"/>
    </location>
</feature>
<dbReference type="AlphaFoldDB" id="A0A9D5GZY5"/>
<dbReference type="Gramene" id="Psat01G0496200-T1">
    <property type="protein sequence ID" value="KAI5447303.1"/>
    <property type="gene ID" value="KIW84_014962"/>
</dbReference>
<evidence type="ECO:0000256" key="4">
    <source>
        <dbReference type="ARBA" id="ARBA00022989"/>
    </source>
</evidence>
<name>A0A9D5GZY5_PEA</name>
<keyword evidence="13" id="KW-1185">Reference proteome</keyword>
<dbReference type="EMBL" id="JAMSHJ010000001">
    <property type="protein sequence ID" value="KAI5447303.1"/>
    <property type="molecule type" value="Genomic_DNA"/>
</dbReference>
<dbReference type="Pfam" id="PF01595">
    <property type="entry name" value="CNNM"/>
    <property type="match status" value="1"/>
</dbReference>
<dbReference type="Gene3D" id="3.10.580.10">
    <property type="entry name" value="CBS-domain"/>
    <property type="match status" value="2"/>
</dbReference>
<dbReference type="SUPFAM" id="SSF54631">
    <property type="entry name" value="CBS-domain pair"/>
    <property type="match status" value="1"/>
</dbReference>
<dbReference type="Gramene" id="Psat1g184200.1">
    <property type="protein sequence ID" value="Psat1g184200.1.cds"/>
    <property type="gene ID" value="Psat1g184200"/>
</dbReference>
<evidence type="ECO:0000256" key="3">
    <source>
        <dbReference type="ARBA" id="ARBA00022737"/>
    </source>
</evidence>
<organism evidence="12 13">
    <name type="scientific">Pisum sativum</name>
    <name type="common">Garden pea</name>
    <name type="synonym">Lathyrus oleraceus</name>
    <dbReference type="NCBI Taxonomy" id="3888"/>
    <lineage>
        <taxon>Eukaryota</taxon>
        <taxon>Viridiplantae</taxon>
        <taxon>Streptophyta</taxon>
        <taxon>Embryophyta</taxon>
        <taxon>Tracheophyta</taxon>
        <taxon>Spermatophyta</taxon>
        <taxon>Magnoliopsida</taxon>
        <taxon>eudicotyledons</taxon>
        <taxon>Gunneridae</taxon>
        <taxon>Pentapetalae</taxon>
        <taxon>rosids</taxon>
        <taxon>fabids</taxon>
        <taxon>Fabales</taxon>
        <taxon>Fabaceae</taxon>
        <taxon>Papilionoideae</taxon>
        <taxon>50 kb inversion clade</taxon>
        <taxon>NPAAA clade</taxon>
        <taxon>Hologalegina</taxon>
        <taxon>IRL clade</taxon>
        <taxon>Fabeae</taxon>
        <taxon>Lathyrus</taxon>
    </lineage>
</organism>
<evidence type="ECO:0000256" key="10">
    <source>
        <dbReference type="SAM" id="Phobius"/>
    </source>
</evidence>
<accession>A0A9D5GZY5</accession>
<comment type="subcellular location">
    <subcellularLocation>
        <location evidence="1">Membrane</location>
        <topology evidence="1">Multi-pass membrane protein</topology>
    </subcellularLocation>
</comment>
<feature type="domain" description="CNNM transmembrane" evidence="11">
    <location>
        <begin position="27"/>
        <end position="209"/>
    </location>
</feature>
<dbReference type="InterPro" id="IPR002550">
    <property type="entry name" value="CNNM"/>
</dbReference>
<evidence type="ECO:0000256" key="8">
    <source>
        <dbReference type="PROSITE-ProRule" id="PRU01193"/>
    </source>
</evidence>
<protein>
    <submittedName>
        <fullName evidence="12">DUF21 domain-containing protein</fullName>
    </submittedName>
</protein>
<dbReference type="InterPro" id="IPR046342">
    <property type="entry name" value="CBS_dom_sf"/>
</dbReference>
<keyword evidence="3" id="KW-0677">Repeat</keyword>
<keyword evidence="6 8" id="KW-0472">Membrane</keyword>